<proteinExistence type="predicted"/>
<evidence type="ECO:0000313" key="2">
    <source>
        <dbReference type="Proteomes" id="UP001159641"/>
    </source>
</evidence>
<organism evidence="1 2">
    <name type="scientific">Eschrichtius robustus</name>
    <name type="common">California gray whale</name>
    <name type="synonym">Eschrichtius gibbosus</name>
    <dbReference type="NCBI Taxonomy" id="9764"/>
    <lineage>
        <taxon>Eukaryota</taxon>
        <taxon>Metazoa</taxon>
        <taxon>Chordata</taxon>
        <taxon>Craniata</taxon>
        <taxon>Vertebrata</taxon>
        <taxon>Euteleostomi</taxon>
        <taxon>Mammalia</taxon>
        <taxon>Eutheria</taxon>
        <taxon>Laurasiatheria</taxon>
        <taxon>Artiodactyla</taxon>
        <taxon>Whippomorpha</taxon>
        <taxon>Cetacea</taxon>
        <taxon>Mysticeti</taxon>
        <taxon>Eschrichtiidae</taxon>
        <taxon>Eschrichtius</taxon>
    </lineage>
</organism>
<name>A0AB34GXM0_ESCRO</name>
<accession>A0AB34GXM0</accession>
<dbReference type="Proteomes" id="UP001159641">
    <property type="component" value="Unassembled WGS sequence"/>
</dbReference>
<dbReference type="AlphaFoldDB" id="A0AB34GXM0"/>
<sequence>MSLETVAFAAGSTSSGCVLLTSYHILTKHSVSRWWFPIQPPRASLVAQRLRICPPMQGTRVRALVWEDPTCHGATGPVSHNY</sequence>
<protein>
    <recommendedName>
        <fullName evidence="3">Secreted protein</fullName>
    </recommendedName>
</protein>
<keyword evidence="2" id="KW-1185">Reference proteome</keyword>
<comment type="caution">
    <text evidence="1">The sequence shown here is derived from an EMBL/GenBank/DDBJ whole genome shotgun (WGS) entry which is preliminary data.</text>
</comment>
<dbReference type="EMBL" id="JAIQCJ010002089">
    <property type="protein sequence ID" value="KAJ8783225.1"/>
    <property type="molecule type" value="Genomic_DNA"/>
</dbReference>
<gene>
    <name evidence="1" type="ORF">J1605_009833</name>
</gene>
<evidence type="ECO:0008006" key="3">
    <source>
        <dbReference type="Google" id="ProtNLM"/>
    </source>
</evidence>
<reference evidence="1 2" key="1">
    <citation type="submission" date="2022-11" db="EMBL/GenBank/DDBJ databases">
        <title>Whole genome sequence of Eschrichtius robustus ER-17-0199.</title>
        <authorList>
            <person name="Bruniche-Olsen A."/>
            <person name="Black A.N."/>
            <person name="Fields C.J."/>
            <person name="Walden K."/>
            <person name="Dewoody J.A."/>
        </authorList>
    </citation>
    <scope>NUCLEOTIDE SEQUENCE [LARGE SCALE GENOMIC DNA]</scope>
    <source>
        <strain evidence="1">ER-17-0199</strain>
        <tissue evidence="1">Blubber</tissue>
    </source>
</reference>
<evidence type="ECO:0000313" key="1">
    <source>
        <dbReference type="EMBL" id="KAJ8783225.1"/>
    </source>
</evidence>